<dbReference type="RefSeq" id="WP_147121100.1">
    <property type="nucleotide sequence ID" value="NZ_VOPY01000001.1"/>
</dbReference>
<accession>A0A5C6UMC5</accession>
<dbReference type="SUPFAM" id="SSF51905">
    <property type="entry name" value="FAD/NAD(P)-binding domain"/>
    <property type="match status" value="1"/>
</dbReference>
<dbReference type="InterPro" id="IPR036188">
    <property type="entry name" value="FAD/NAD-bd_sf"/>
</dbReference>
<sequence>MTIGSRSEYGESPAQHDVAIVGGGLLGSLLALAFARHRPDIRLIVFERCERFGGDMLEPVVLEEVPDSCRSLIDGAIVKIWPACYVILPDSCQSFGDSVALVDPRQLHLEMIENVAGDCLASCVVEAIDGARIVTDRGAYRAQHIIDTRGRARFDRFQFERRTQYRDFRLDHGLEAPVLADFSQSRGDRTLLQMFPVDGQRIIVEHWRRDERTPLPPVSIPTIGNGAGVAESLSHHPANPGYFPCLLLFALRTADAIASLPVPDPAAVAAIFLRERAMLADRFGALFAVAETGTASPPPTSRNQH</sequence>
<keyword evidence="2" id="KW-1185">Reference proteome</keyword>
<reference evidence="1 2" key="1">
    <citation type="submission" date="2019-08" db="EMBL/GenBank/DDBJ databases">
        <title>Sphingorhabdus soil sp. nov., isolated from arctic soil.</title>
        <authorList>
            <person name="Liu Y."/>
        </authorList>
    </citation>
    <scope>NUCLEOTIDE SEQUENCE [LARGE SCALE GENOMIC DNA]</scope>
    <source>
        <strain evidence="1 2">D-2Q-5-6</strain>
    </source>
</reference>
<evidence type="ECO:0000313" key="1">
    <source>
        <dbReference type="EMBL" id="TXC73261.1"/>
    </source>
</evidence>
<dbReference type="Gene3D" id="3.50.50.60">
    <property type="entry name" value="FAD/NAD(P)-binding domain"/>
    <property type="match status" value="1"/>
</dbReference>
<dbReference type="Proteomes" id="UP000321129">
    <property type="component" value="Unassembled WGS sequence"/>
</dbReference>
<organism evidence="1 2">
    <name type="scientific">Flavisphingopyxis soli</name>
    <dbReference type="NCBI Taxonomy" id="2601267"/>
    <lineage>
        <taxon>Bacteria</taxon>
        <taxon>Pseudomonadati</taxon>
        <taxon>Pseudomonadota</taxon>
        <taxon>Alphaproteobacteria</taxon>
        <taxon>Sphingomonadales</taxon>
        <taxon>Sphingopyxidaceae</taxon>
        <taxon>Flavisphingopyxis</taxon>
    </lineage>
</organism>
<dbReference type="Pfam" id="PF05834">
    <property type="entry name" value="Lycopene_cycl"/>
    <property type="match status" value="1"/>
</dbReference>
<gene>
    <name evidence="1" type="ORF">FSZ31_00395</name>
</gene>
<dbReference type="OrthoDB" id="7597188at2"/>
<evidence type="ECO:0000313" key="2">
    <source>
        <dbReference type="Proteomes" id="UP000321129"/>
    </source>
</evidence>
<evidence type="ECO:0008006" key="3">
    <source>
        <dbReference type="Google" id="ProtNLM"/>
    </source>
</evidence>
<proteinExistence type="predicted"/>
<name>A0A5C6UMC5_9SPHN</name>
<protein>
    <recommendedName>
        <fullName evidence="3">FAD-dependent oxidoreductase</fullName>
    </recommendedName>
</protein>
<dbReference type="AlphaFoldDB" id="A0A5C6UMC5"/>
<comment type="caution">
    <text evidence="1">The sequence shown here is derived from an EMBL/GenBank/DDBJ whole genome shotgun (WGS) entry which is preliminary data.</text>
</comment>
<dbReference type="EMBL" id="VOPY01000001">
    <property type="protein sequence ID" value="TXC73261.1"/>
    <property type="molecule type" value="Genomic_DNA"/>
</dbReference>